<reference evidence="2 3" key="1">
    <citation type="journal article" date="2020" name="J Geophys Res Biogeosci">
        <title>Magnetotaxis as an Adaptation to Enable Bacterial Shuttling of Microbial Sulfur and Sulfur Cycling Across Aquatic Oxic#Anoxic Interfaces.</title>
        <authorList>
            <person name="Li J."/>
            <person name="Liu P."/>
            <person name="Wang J."/>
            <person name="Roberts A.P."/>
            <person name="Pan Y."/>
        </authorList>
    </citation>
    <scope>NUCLEOTIDE SEQUENCE [LARGE SCALE GENOMIC DNA]</scope>
    <source>
        <strain evidence="2 3">MYR-1_YQ</strain>
    </source>
</reference>
<organism evidence="2 3">
    <name type="scientific">Candidatus Magnetobacterium casense</name>
    <dbReference type="NCBI Taxonomy" id="1455061"/>
    <lineage>
        <taxon>Bacteria</taxon>
        <taxon>Pseudomonadati</taxon>
        <taxon>Nitrospirota</taxon>
        <taxon>Thermodesulfovibrionia</taxon>
        <taxon>Thermodesulfovibrionales</taxon>
        <taxon>Candidatus Magnetobacteriaceae</taxon>
        <taxon>Candidatus Magnetobacterium</taxon>
    </lineage>
</organism>
<dbReference type="RefSeq" id="WP_218250938.1">
    <property type="nucleotide sequence ID" value="NZ_JABXWD010000018.1"/>
</dbReference>
<evidence type="ECO:0000313" key="2">
    <source>
        <dbReference type="EMBL" id="MBV6340320.1"/>
    </source>
</evidence>
<evidence type="ECO:0000259" key="1">
    <source>
        <dbReference type="Pfam" id="PF08241"/>
    </source>
</evidence>
<dbReference type="PANTHER" id="PTHR42912">
    <property type="entry name" value="METHYLTRANSFERASE"/>
    <property type="match status" value="1"/>
</dbReference>
<accession>A0ABS6RUM0</accession>
<dbReference type="Pfam" id="PF08241">
    <property type="entry name" value="Methyltransf_11"/>
    <property type="match status" value="1"/>
</dbReference>
<sequence>MDTERLRIERELVQGAKIKGMAEDIWGWSSPAGRVRAERRADYFIRLGEILPAKDVLEIGCGTGVFTEKIARTGANITAVDISDDLLEVAERKCVKNCCFQKANVHDLPYGGLSFDTVIGSSVLHHLDVEVALRELFRVLRHNGKIVFAEPNMLNPQIFLERKIAFLHTLRHVVPHETAFLRKPIKRLLEDHGFIDVKVFPYDFLHPVVPQIAVNVVSKVGFFLEKISLIREIAGSLIIYAVKPKP</sequence>
<dbReference type="InterPro" id="IPR050508">
    <property type="entry name" value="Methyltransf_Superfamily"/>
</dbReference>
<dbReference type="GO" id="GO:0032259">
    <property type="term" value="P:methylation"/>
    <property type="evidence" value="ECO:0007669"/>
    <property type="project" value="UniProtKB-KW"/>
</dbReference>
<protein>
    <submittedName>
        <fullName evidence="2">Methyltransferase domain-containing protein</fullName>
    </submittedName>
</protein>
<dbReference type="Proteomes" id="UP001196980">
    <property type="component" value="Unassembled WGS sequence"/>
</dbReference>
<keyword evidence="3" id="KW-1185">Reference proteome</keyword>
<comment type="caution">
    <text evidence="2">The sequence shown here is derived from an EMBL/GenBank/DDBJ whole genome shotgun (WGS) entry which is preliminary data.</text>
</comment>
<dbReference type="CDD" id="cd02440">
    <property type="entry name" value="AdoMet_MTases"/>
    <property type="match status" value="1"/>
</dbReference>
<keyword evidence="2" id="KW-0489">Methyltransferase</keyword>
<proteinExistence type="predicted"/>
<dbReference type="GO" id="GO:0008168">
    <property type="term" value="F:methyltransferase activity"/>
    <property type="evidence" value="ECO:0007669"/>
    <property type="project" value="UniProtKB-KW"/>
</dbReference>
<dbReference type="EMBL" id="JABXWD010000018">
    <property type="protein sequence ID" value="MBV6340320.1"/>
    <property type="molecule type" value="Genomic_DNA"/>
</dbReference>
<dbReference type="InterPro" id="IPR013216">
    <property type="entry name" value="Methyltransf_11"/>
</dbReference>
<gene>
    <name evidence="2" type="ORF">HWQ67_01855</name>
</gene>
<evidence type="ECO:0000313" key="3">
    <source>
        <dbReference type="Proteomes" id="UP001196980"/>
    </source>
</evidence>
<keyword evidence="2" id="KW-0808">Transferase</keyword>
<name>A0ABS6RUM0_9BACT</name>
<feature type="domain" description="Methyltransferase type 11" evidence="1">
    <location>
        <begin position="57"/>
        <end position="148"/>
    </location>
</feature>